<evidence type="ECO:0000256" key="1">
    <source>
        <dbReference type="ARBA" id="ARBA00004236"/>
    </source>
</evidence>
<dbReference type="CDD" id="cd06225">
    <property type="entry name" value="HAMP"/>
    <property type="match status" value="1"/>
</dbReference>
<comment type="caution">
    <text evidence="10">The sequence shown here is derived from an EMBL/GenBank/DDBJ whole genome shotgun (WGS) entry which is preliminary data.</text>
</comment>
<dbReference type="GO" id="GO:0007165">
    <property type="term" value="P:signal transduction"/>
    <property type="evidence" value="ECO:0007669"/>
    <property type="project" value="UniProtKB-KW"/>
</dbReference>
<evidence type="ECO:0000256" key="3">
    <source>
        <dbReference type="ARBA" id="ARBA00023136"/>
    </source>
</evidence>
<dbReference type="InterPro" id="IPR004089">
    <property type="entry name" value="MCPsignal_dom"/>
</dbReference>
<dbReference type="PANTHER" id="PTHR32089:SF112">
    <property type="entry name" value="LYSOZYME-LIKE PROTEIN-RELATED"/>
    <property type="match status" value="1"/>
</dbReference>
<feature type="transmembrane region" description="Helical" evidence="7">
    <location>
        <begin position="196"/>
        <end position="218"/>
    </location>
</feature>
<dbReference type="InterPro" id="IPR003660">
    <property type="entry name" value="HAMP_dom"/>
</dbReference>
<keyword evidence="11" id="KW-1185">Reference proteome</keyword>
<dbReference type="CDD" id="cd19411">
    <property type="entry name" value="MCP2201-like_sensor"/>
    <property type="match status" value="1"/>
</dbReference>
<proteinExistence type="inferred from homology"/>
<evidence type="ECO:0000256" key="4">
    <source>
        <dbReference type="ARBA" id="ARBA00023224"/>
    </source>
</evidence>
<evidence type="ECO:0000259" key="8">
    <source>
        <dbReference type="PROSITE" id="PS50111"/>
    </source>
</evidence>
<dbReference type="SMART" id="SM00304">
    <property type="entry name" value="HAMP"/>
    <property type="match status" value="1"/>
</dbReference>
<evidence type="ECO:0000256" key="7">
    <source>
        <dbReference type="SAM" id="Phobius"/>
    </source>
</evidence>
<dbReference type="Gene3D" id="6.10.340.10">
    <property type="match status" value="1"/>
</dbReference>
<dbReference type="GO" id="GO:0005886">
    <property type="term" value="C:plasma membrane"/>
    <property type="evidence" value="ECO:0007669"/>
    <property type="project" value="UniProtKB-SubCell"/>
</dbReference>
<dbReference type="Pfam" id="PF12729">
    <property type="entry name" value="4HB_MCP_1"/>
    <property type="match status" value="1"/>
</dbReference>
<evidence type="ECO:0000259" key="9">
    <source>
        <dbReference type="PROSITE" id="PS50885"/>
    </source>
</evidence>
<dbReference type="SMART" id="SM00283">
    <property type="entry name" value="MA"/>
    <property type="match status" value="1"/>
</dbReference>
<dbReference type="Pfam" id="PF00015">
    <property type="entry name" value="MCPsignal"/>
    <property type="match status" value="1"/>
</dbReference>
<keyword evidence="4 6" id="KW-0807">Transducer</keyword>
<keyword evidence="2" id="KW-1003">Cell membrane</keyword>
<dbReference type="Pfam" id="PF00672">
    <property type="entry name" value="HAMP"/>
    <property type="match status" value="1"/>
</dbReference>
<feature type="domain" description="Methyl-accepting transducer" evidence="8">
    <location>
        <begin position="286"/>
        <end position="522"/>
    </location>
</feature>
<feature type="domain" description="HAMP" evidence="9">
    <location>
        <begin position="215"/>
        <end position="267"/>
    </location>
</feature>
<dbReference type="CDD" id="cd11386">
    <property type="entry name" value="MCP_signal"/>
    <property type="match status" value="1"/>
</dbReference>
<evidence type="ECO:0000256" key="5">
    <source>
        <dbReference type="ARBA" id="ARBA00029447"/>
    </source>
</evidence>
<comment type="similarity">
    <text evidence="5">Belongs to the methyl-accepting chemotaxis (MCP) protein family.</text>
</comment>
<evidence type="ECO:0000313" key="10">
    <source>
        <dbReference type="EMBL" id="RUT30653.1"/>
    </source>
</evidence>
<keyword evidence="7" id="KW-1133">Transmembrane helix</keyword>
<keyword evidence="7" id="KW-0812">Transmembrane</keyword>
<dbReference type="Gene3D" id="1.10.287.950">
    <property type="entry name" value="Methyl-accepting chemotaxis protein"/>
    <property type="match status" value="1"/>
</dbReference>
<evidence type="ECO:0000256" key="2">
    <source>
        <dbReference type="ARBA" id="ARBA00022475"/>
    </source>
</evidence>
<name>A0A433X9E2_9BACL</name>
<comment type="subcellular location">
    <subcellularLocation>
        <location evidence="1">Cell membrane</location>
    </subcellularLocation>
</comment>
<gene>
    <name evidence="10" type="ORF">EJP77_12595</name>
</gene>
<feature type="transmembrane region" description="Helical" evidence="7">
    <location>
        <begin position="12"/>
        <end position="35"/>
    </location>
</feature>
<evidence type="ECO:0000313" key="11">
    <source>
        <dbReference type="Proteomes" id="UP000272464"/>
    </source>
</evidence>
<sequence>MRFIVNQKVSVKIMGLICLSAVFMILIGLSGYYYLDKINNNAKQMYTHNMVPNELISQIMTNNAQINTLQLELMMSDNQNEAKQKEISDEIQQIISNSIAAQKQIEAIGLSPEAKPLYDSFKSKIGTSNQARDAMLSKLAANQIDAAYRVFDSQVMPIRTEIMNTLTKIKEMNQKAAATLNESNKNDAADSKRNTIILLILSVLVCGAISLILSRMITRPLGKLKSLMVEAQNGNLAVNGSYISKDEIGVLSKGFNDMVDSLREIISKIGMHAETLSASSEELLASSKQTSEASGHIAVEIQEVAEGSDTQFNSSKECSRAMEEVATGIQRVAESAADVSNISQFAAEQAHLGGNKIEYVSSQLDSILQTARSSEAVIRKLDEHSQEIGNIVDMIKGISGQINLLALNASIEAARAGEHGRGFAVVAQEVRKLAEQSNQSSEQISSIITEIQTSTVEAVKMMEKEKAEIYLGLEGMEQAKLSFNQITQSIQDVSQQLEEVSAASEQISASSEEVSSSLQTTEEIAAASFTRTQSVAAASEQQLATMKEVEEAVHSLTVMAVELQGLSSRFKL</sequence>
<dbReference type="PANTHER" id="PTHR32089">
    <property type="entry name" value="METHYL-ACCEPTING CHEMOTAXIS PROTEIN MCPB"/>
    <property type="match status" value="1"/>
</dbReference>
<reference evidence="10 11" key="1">
    <citation type="submission" date="2018-12" db="EMBL/GenBank/DDBJ databases">
        <authorList>
            <person name="Sun L."/>
            <person name="Chen Z."/>
        </authorList>
    </citation>
    <scope>NUCLEOTIDE SEQUENCE [LARGE SCALE GENOMIC DNA]</scope>
    <source>
        <strain evidence="10 11">3-5-3</strain>
    </source>
</reference>
<organism evidence="10 11">
    <name type="scientific">Paenibacillus zeisoli</name>
    <dbReference type="NCBI Taxonomy" id="2496267"/>
    <lineage>
        <taxon>Bacteria</taxon>
        <taxon>Bacillati</taxon>
        <taxon>Bacillota</taxon>
        <taxon>Bacilli</taxon>
        <taxon>Bacillales</taxon>
        <taxon>Paenibacillaceae</taxon>
        <taxon>Paenibacillus</taxon>
    </lineage>
</organism>
<dbReference type="PROSITE" id="PS50111">
    <property type="entry name" value="CHEMOTAXIS_TRANSDUC_2"/>
    <property type="match status" value="1"/>
</dbReference>
<dbReference type="AlphaFoldDB" id="A0A433X9E2"/>
<dbReference type="InterPro" id="IPR024478">
    <property type="entry name" value="HlyB_4HB_MCP"/>
</dbReference>
<protein>
    <submittedName>
        <fullName evidence="10">Methyl-accepting chemotaxis protein</fullName>
    </submittedName>
</protein>
<dbReference type="InterPro" id="IPR047347">
    <property type="entry name" value="YvaQ-like_sensor"/>
</dbReference>
<dbReference type="EMBL" id="RZNX01000004">
    <property type="protein sequence ID" value="RUT30653.1"/>
    <property type="molecule type" value="Genomic_DNA"/>
</dbReference>
<keyword evidence="3 7" id="KW-0472">Membrane</keyword>
<dbReference type="OrthoDB" id="358716at2"/>
<dbReference type="RefSeq" id="WP_127199585.1">
    <property type="nucleotide sequence ID" value="NZ_RZNX01000004.1"/>
</dbReference>
<dbReference type="Proteomes" id="UP000272464">
    <property type="component" value="Unassembled WGS sequence"/>
</dbReference>
<accession>A0A433X9E2</accession>
<dbReference type="SUPFAM" id="SSF58104">
    <property type="entry name" value="Methyl-accepting chemotaxis protein (MCP) signaling domain"/>
    <property type="match status" value="1"/>
</dbReference>
<dbReference type="PROSITE" id="PS50885">
    <property type="entry name" value="HAMP"/>
    <property type="match status" value="1"/>
</dbReference>
<evidence type="ECO:0000256" key="6">
    <source>
        <dbReference type="PROSITE-ProRule" id="PRU00284"/>
    </source>
</evidence>